<reference evidence="3" key="2">
    <citation type="submission" date="2018-02" db="UniProtKB">
        <authorList>
            <consortium name="EnsemblPlants"/>
        </authorList>
    </citation>
    <scope>IDENTIFICATION</scope>
    <source>
        <strain evidence="3">Williams 82</strain>
    </source>
</reference>
<accession>K7K602</accession>
<dbReference type="AlphaFoldDB" id="K7K602"/>
<name>K7K602_SOYBN</name>
<keyword evidence="4" id="KW-1185">Reference proteome</keyword>
<evidence type="ECO:0000256" key="1">
    <source>
        <dbReference type="SAM" id="Phobius"/>
    </source>
</evidence>
<keyword evidence="1" id="KW-1133">Transmembrane helix</keyword>
<evidence type="ECO:0000313" key="4">
    <source>
        <dbReference type="Proteomes" id="UP000008827"/>
    </source>
</evidence>
<feature type="transmembrane region" description="Helical" evidence="1">
    <location>
        <begin position="35"/>
        <end position="54"/>
    </location>
</feature>
<protein>
    <submittedName>
        <fullName evidence="2 3">Uncharacterized protein</fullName>
    </submittedName>
</protein>
<gene>
    <name evidence="2" type="ORF">GLYMA_02G021100</name>
</gene>
<dbReference type="HOGENOM" id="CLU_2890319_0_0_1"/>
<keyword evidence="1" id="KW-0472">Membrane</keyword>
<sequence length="63" mass="7454">MELSPICQVMEYSIYFLLLSRKVGSLTKLMSKATLFFCSHFFFGFGHPFLWVVYCKCLYCFKC</sequence>
<dbReference type="InParanoid" id="K7K602"/>
<dbReference type="EMBL" id="CM000835">
    <property type="protein sequence ID" value="KRH69352.1"/>
    <property type="molecule type" value="Genomic_DNA"/>
</dbReference>
<dbReference type="Gramene" id="KRH69352">
    <property type="protein sequence ID" value="KRH69352"/>
    <property type="gene ID" value="GLYMA_02G021100"/>
</dbReference>
<reference evidence="2" key="3">
    <citation type="submission" date="2018-07" db="EMBL/GenBank/DDBJ databases">
        <title>WGS assembly of Glycine max.</title>
        <authorList>
            <person name="Schmutz J."/>
            <person name="Cannon S."/>
            <person name="Schlueter J."/>
            <person name="Ma J."/>
            <person name="Mitros T."/>
            <person name="Nelson W."/>
            <person name="Hyten D."/>
            <person name="Song Q."/>
            <person name="Thelen J."/>
            <person name="Cheng J."/>
            <person name="Xu D."/>
            <person name="Hellsten U."/>
            <person name="May G."/>
            <person name="Yu Y."/>
            <person name="Sakurai T."/>
            <person name="Umezawa T."/>
            <person name="Bhattacharyya M."/>
            <person name="Sandhu D."/>
            <person name="Valliyodan B."/>
            <person name="Lindquist E."/>
            <person name="Peto M."/>
            <person name="Grant D."/>
            <person name="Shu S."/>
            <person name="Goodstein D."/>
            <person name="Barry K."/>
            <person name="Futrell-Griggs M."/>
            <person name="Abernathy B."/>
            <person name="Du J."/>
            <person name="Tian Z."/>
            <person name="Zhu L."/>
            <person name="Gill N."/>
            <person name="Joshi T."/>
            <person name="Libault M."/>
            <person name="Sethuraman A."/>
            <person name="Zhang X."/>
            <person name="Shinozaki K."/>
            <person name="Nguyen H."/>
            <person name="Wing R."/>
            <person name="Cregan P."/>
            <person name="Specht J."/>
            <person name="Grimwood J."/>
            <person name="Rokhsar D."/>
            <person name="Stacey G."/>
            <person name="Shoemaker R."/>
            <person name="Jackson S."/>
        </authorList>
    </citation>
    <scope>NUCLEOTIDE SEQUENCE</scope>
    <source>
        <tissue evidence="2">Callus</tissue>
    </source>
</reference>
<reference evidence="2 3" key="1">
    <citation type="journal article" date="2010" name="Nature">
        <title>Genome sequence of the palaeopolyploid soybean.</title>
        <authorList>
            <person name="Schmutz J."/>
            <person name="Cannon S.B."/>
            <person name="Schlueter J."/>
            <person name="Ma J."/>
            <person name="Mitros T."/>
            <person name="Nelson W."/>
            <person name="Hyten D.L."/>
            <person name="Song Q."/>
            <person name="Thelen J.J."/>
            <person name="Cheng J."/>
            <person name="Xu D."/>
            <person name="Hellsten U."/>
            <person name="May G.D."/>
            <person name="Yu Y."/>
            <person name="Sakurai T."/>
            <person name="Umezawa T."/>
            <person name="Bhattacharyya M.K."/>
            <person name="Sandhu D."/>
            <person name="Valliyodan B."/>
            <person name="Lindquist E."/>
            <person name="Peto M."/>
            <person name="Grant D."/>
            <person name="Shu S."/>
            <person name="Goodstein D."/>
            <person name="Barry K."/>
            <person name="Futrell-Griggs M."/>
            <person name="Abernathy B."/>
            <person name="Du J."/>
            <person name="Tian Z."/>
            <person name="Zhu L."/>
            <person name="Gill N."/>
            <person name="Joshi T."/>
            <person name="Libault M."/>
            <person name="Sethuraman A."/>
            <person name="Zhang X.-C."/>
            <person name="Shinozaki K."/>
            <person name="Nguyen H.T."/>
            <person name="Wing R.A."/>
            <person name="Cregan P."/>
            <person name="Specht J."/>
            <person name="Grimwood J."/>
            <person name="Rokhsar D."/>
            <person name="Stacey G."/>
            <person name="Shoemaker R.C."/>
            <person name="Jackson S.A."/>
        </authorList>
    </citation>
    <scope>NUCLEOTIDE SEQUENCE [LARGE SCALE GENOMIC DNA]</scope>
    <source>
        <strain evidence="3">cv. Williams 82</strain>
        <tissue evidence="2">Callus</tissue>
    </source>
</reference>
<dbReference type="Proteomes" id="UP000008827">
    <property type="component" value="Chromosome 2"/>
</dbReference>
<organism evidence="3">
    <name type="scientific">Glycine max</name>
    <name type="common">Soybean</name>
    <name type="synonym">Glycine hispida</name>
    <dbReference type="NCBI Taxonomy" id="3847"/>
    <lineage>
        <taxon>Eukaryota</taxon>
        <taxon>Viridiplantae</taxon>
        <taxon>Streptophyta</taxon>
        <taxon>Embryophyta</taxon>
        <taxon>Tracheophyta</taxon>
        <taxon>Spermatophyta</taxon>
        <taxon>Magnoliopsida</taxon>
        <taxon>eudicotyledons</taxon>
        <taxon>Gunneridae</taxon>
        <taxon>Pentapetalae</taxon>
        <taxon>rosids</taxon>
        <taxon>fabids</taxon>
        <taxon>Fabales</taxon>
        <taxon>Fabaceae</taxon>
        <taxon>Papilionoideae</taxon>
        <taxon>50 kb inversion clade</taxon>
        <taxon>NPAAA clade</taxon>
        <taxon>indigoferoid/millettioid clade</taxon>
        <taxon>Phaseoleae</taxon>
        <taxon>Glycine</taxon>
        <taxon>Glycine subgen. Soja</taxon>
    </lineage>
</organism>
<evidence type="ECO:0000313" key="3">
    <source>
        <dbReference type="EnsemblPlants" id="KRH69352"/>
    </source>
</evidence>
<dbReference type="PaxDb" id="3847-GLYMA02G02520.1"/>
<dbReference type="EnsemblPlants" id="KRH69352">
    <property type="protein sequence ID" value="KRH69352"/>
    <property type="gene ID" value="GLYMA_02G021100"/>
</dbReference>
<evidence type="ECO:0000313" key="2">
    <source>
        <dbReference type="EMBL" id="KRH69352.1"/>
    </source>
</evidence>
<proteinExistence type="predicted"/>
<keyword evidence="1" id="KW-0812">Transmembrane</keyword>